<dbReference type="AlphaFoldDB" id="A0A3R6ISW7"/>
<organism evidence="2 3">
    <name type="scientific">Leyella stercorea</name>
    <dbReference type="NCBI Taxonomy" id="363265"/>
    <lineage>
        <taxon>Bacteria</taxon>
        <taxon>Pseudomonadati</taxon>
        <taxon>Bacteroidota</taxon>
        <taxon>Bacteroidia</taxon>
        <taxon>Bacteroidales</taxon>
        <taxon>Prevotellaceae</taxon>
        <taxon>Leyella</taxon>
    </lineage>
</organism>
<keyword evidence="1" id="KW-0732">Signal</keyword>
<accession>A0A3R6ISW7</accession>
<comment type="caution">
    <text evidence="2">The sequence shown here is derived from an EMBL/GenBank/DDBJ whole genome shotgun (WGS) entry which is preliminary data.</text>
</comment>
<feature type="chain" id="PRO_5018535939" evidence="1">
    <location>
        <begin position="24"/>
        <end position="437"/>
    </location>
</feature>
<dbReference type="Proteomes" id="UP000286598">
    <property type="component" value="Unassembled WGS sequence"/>
</dbReference>
<evidence type="ECO:0000256" key="1">
    <source>
        <dbReference type="SAM" id="SignalP"/>
    </source>
</evidence>
<keyword evidence="3" id="KW-1185">Reference proteome</keyword>
<dbReference type="Pfam" id="PF16819">
    <property type="entry name" value="DUF5074"/>
    <property type="match status" value="1"/>
</dbReference>
<proteinExistence type="predicted"/>
<dbReference type="SUPFAM" id="SSF63829">
    <property type="entry name" value="Calcium-dependent phosphotriesterase"/>
    <property type="match status" value="1"/>
</dbReference>
<evidence type="ECO:0000313" key="3">
    <source>
        <dbReference type="Proteomes" id="UP000286598"/>
    </source>
</evidence>
<dbReference type="InterPro" id="IPR031815">
    <property type="entry name" value="DUF5074"/>
</dbReference>
<feature type="signal peptide" evidence="1">
    <location>
        <begin position="1"/>
        <end position="23"/>
    </location>
</feature>
<reference evidence="2 3" key="1">
    <citation type="submission" date="2018-08" db="EMBL/GenBank/DDBJ databases">
        <title>A genome reference for cultivated species of the human gut microbiota.</title>
        <authorList>
            <person name="Zou Y."/>
            <person name="Xue W."/>
            <person name="Luo G."/>
        </authorList>
    </citation>
    <scope>NUCLEOTIDE SEQUENCE [LARGE SCALE GENOMIC DNA]</scope>
    <source>
        <strain evidence="2 3">AF42-9</strain>
    </source>
</reference>
<dbReference type="OrthoDB" id="1041092at2"/>
<dbReference type="InterPro" id="IPR015943">
    <property type="entry name" value="WD40/YVTN_repeat-like_dom_sf"/>
</dbReference>
<dbReference type="Gene3D" id="2.130.10.10">
    <property type="entry name" value="YVTN repeat-like/Quinoprotein amine dehydrogenase"/>
    <property type="match status" value="1"/>
</dbReference>
<dbReference type="EMBL" id="QRNO01000041">
    <property type="protein sequence ID" value="RHK49650.1"/>
    <property type="molecule type" value="Genomic_DNA"/>
</dbReference>
<evidence type="ECO:0000313" key="2">
    <source>
        <dbReference type="EMBL" id="RHK49650.1"/>
    </source>
</evidence>
<protein>
    <submittedName>
        <fullName evidence="2">DUF5074 domain-containing protein</fullName>
    </submittedName>
</protein>
<gene>
    <name evidence="2" type="ORF">DW060_08565</name>
</gene>
<sequence length="437" mass="47616">MKHFTLFVSALIGGMFLTTSVSAQQKEYTDGVFMLNEGSFGKEKATINYLNKAGKWEYRVALTKNSETYELGTTGCYATIDDGKMYIVSKKKSVADKEANDPTLTVCDAKTMEVIAQINTILNADGTAAADGRAFLPVKELGKGFLSTTGGVFTFNLDDNTVGSLIAGTDGLTNNQTGNMVYADGKVYAVDQRRGLLVIDAAEGKLLKTVNNEGEGSYNSIVQAKDGSIWLTCSNSTKAVAHIVKFNPSDYSTETVNLPEGVYPPTNSWGAWNPDCFTASTTENALFWNGATGDWTNGQHIYKFDIDSRQVSLLLDFTAAEEKPYVYGAACRMNPYSGDLYLSVTKGSAWGDESELRVYDATTGTMKQAYPMEKHFWFPEMPVFALKSTTAISSVEDNADVREVARYSVDGKLLQGAQKGLNIVRYSDGTVKKVVVK</sequence>
<name>A0A3R6ISW7_9BACT</name>